<evidence type="ECO:0000256" key="7">
    <source>
        <dbReference type="ARBA" id="ARBA00024073"/>
    </source>
</evidence>
<evidence type="ECO:0000313" key="14">
    <source>
        <dbReference type="Proteomes" id="UP001303373"/>
    </source>
</evidence>
<feature type="domain" description="Thiolase C-terminal" evidence="12">
    <location>
        <begin position="299"/>
        <end position="417"/>
    </location>
</feature>
<keyword evidence="14" id="KW-1185">Reference proteome</keyword>
<evidence type="ECO:0000256" key="5">
    <source>
        <dbReference type="ARBA" id="ARBA00022958"/>
    </source>
</evidence>
<dbReference type="Gene3D" id="3.40.47.10">
    <property type="match status" value="2"/>
</dbReference>
<dbReference type="GO" id="GO:0006635">
    <property type="term" value="P:fatty acid beta-oxidation"/>
    <property type="evidence" value="ECO:0007669"/>
    <property type="project" value="TreeGrafter"/>
</dbReference>
<dbReference type="Pfam" id="PF02803">
    <property type="entry name" value="Thiolase_C"/>
    <property type="match status" value="1"/>
</dbReference>
<evidence type="ECO:0000256" key="1">
    <source>
        <dbReference type="ARBA" id="ARBA00001958"/>
    </source>
</evidence>
<organism evidence="13 14">
    <name type="scientific">Acrodontium crateriforme</name>
    <dbReference type="NCBI Taxonomy" id="150365"/>
    <lineage>
        <taxon>Eukaryota</taxon>
        <taxon>Fungi</taxon>
        <taxon>Dikarya</taxon>
        <taxon>Ascomycota</taxon>
        <taxon>Pezizomycotina</taxon>
        <taxon>Dothideomycetes</taxon>
        <taxon>Dothideomycetidae</taxon>
        <taxon>Mycosphaerellales</taxon>
        <taxon>Teratosphaeriaceae</taxon>
        <taxon>Acrodontium</taxon>
    </lineage>
</organism>
<accession>A0AAQ3RA03</accession>
<dbReference type="GO" id="GO:0010124">
    <property type="term" value="P:phenylacetate catabolic process"/>
    <property type="evidence" value="ECO:0007669"/>
    <property type="project" value="TreeGrafter"/>
</dbReference>
<name>A0AAQ3RA03_9PEZI</name>
<protein>
    <recommendedName>
        <fullName evidence="7">acetyl-CoA C-acyltransferase</fullName>
        <ecNumber evidence="7">2.3.1.16</ecNumber>
    </recommendedName>
</protein>
<evidence type="ECO:0000256" key="2">
    <source>
        <dbReference type="ARBA" id="ARBA00004872"/>
    </source>
</evidence>
<evidence type="ECO:0000256" key="4">
    <source>
        <dbReference type="ARBA" id="ARBA00022679"/>
    </source>
</evidence>
<dbReference type="PIRSF" id="PIRSF000429">
    <property type="entry name" value="Ac-CoA_Ac_transf"/>
    <property type="match status" value="1"/>
</dbReference>
<evidence type="ECO:0000313" key="13">
    <source>
        <dbReference type="EMBL" id="WPH00765.1"/>
    </source>
</evidence>
<dbReference type="GO" id="GO:0003988">
    <property type="term" value="F:acetyl-CoA C-acyltransferase activity"/>
    <property type="evidence" value="ECO:0007669"/>
    <property type="project" value="UniProtKB-EC"/>
</dbReference>
<dbReference type="PANTHER" id="PTHR43853:SF12">
    <property type="entry name" value="ACETYL-COA C-ACETYLTRANSFERASE"/>
    <property type="match status" value="1"/>
</dbReference>
<evidence type="ECO:0000259" key="12">
    <source>
        <dbReference type="Pfam" id="PF02803"/>
    </source>
</evidence>
<dbReference type="GO" id="GO:0005777">
    <property type="term" value="C:peroxisome"/>
    <property type="evidence" value="ECO:0007669"/>
    <property type="project" value="TreeGrafter"/>
</dbReference>
<feature type="active site" description="Acyl-thioester intermediate" evidence="9">
    <location>
        <position position="118"/>
    </location>
</feature>
<keyword evidence="4 10" id="KW-0808">Transferase</keyword>
<dbReference type="Proteomes" id="UP001303373">
    <property type="component" value="Chromosome 5"/>
</dbReference>
<evidence type="ECO:0000256" key="6">
    <source>
        <dbReference type="ARBA" id="ARBA00023315"/>
    </source>
</evidence>
<dbReference type="Pfam" id="PF00108">
    <property type="entry name" value="Thiolase_N"/>
    <property type="match status" value="1"/>
</dbReference>
<dbReference type="InterPro" id="IPR020615">
    <property type="entry name" value="Thiolase_acyl_enz_int_AS"/>
</dbReference>
<dbReference type="PROSITE" id="PS00098">
    <property type="entry name" value="THIOLASE_1"/>
    <property type="match status" value="1"/>
</dbReference>
<dbReference type="PROSITE" id="PS00737">
    <property type="entry name" value="THIOLASE_2"/>
    <property type="match status" value="1"/>
</dbReference>
<comment type="similarity">
    <text evidence="3 10">Belongs to the thiolase-like superfamily. Thiolase family.</text>
</comment>
<dbReference type="InterPro" id="IPR020610">
    <property type="entry name" value="Thiolase_AS"/>
</dbReference>
<evidence type="ECO:0000256" key="9">
    <source>
        <dbReference type="PIRSR" id="PIRSR000429-1"/>
    </source>
</evidence>
<reference evidence="13 14" key="1">
    <citation type="submission" date="2023-11" db="EMBL/GenBank/DDBJ databases">
        <title>An acidophilic fungus is an integral part of prey digestion in a carnivorous sundew plant.</title>
        <authorList>
            <person name="Tsai I.J."/>
        </authorList>
    </citation>
    <scope>NUCLEOTIDE SEQUENCE [LARGE SCALE GENOMIC DNA]</scope>
    <source>
        <strain evidence="13">169a</strain>
    </source>
</reference>
<evidence type="ECO:0000256" key="8">
    <source>
        <dbReference type="ARBA" id="ARBA00047605"/>
    </source>
</evidence>
<feature type="active site" description="Proton acceptor" evidence="9">
    <location>
        <position position="406"/>
    </location>
</feature>
<dbReference type="InterPro" id="IPR020617">
    <property type="entry name" value="Thiolase_C"/>
</dbReference>
<dbReference type="InterPro" id="IPR016039">
    <property type="entry name" value="Thiolase-like"/>
</dbReference>
<dbReference type="AlphaFoldDB" id="A0AAQ3RA03"/>
<dbReference type="InterPro" id="IPR020613">
    <property type="entry name" value="Thiolase_CS"/>
</dbReference>
<gene>
    <name evidence="13" type="ORF">R9X50_00359500</name>
</gene>
<dbReference type="EC" id="2.3.1.16" evidence="7"/>
<proteinExistence type="inferred from homology"/>
<sequence>MSGSQQRVESISNHFVSSQDQPKAVLHEKNGDQVVITLAVRTPLTKAGKGALKDTPLEDIVTETLKALRNRSNIDPALVEDVCLGNVLHPAASYVARSSVLAAGFPVTTAAYVVSRWCSSGLMSVQAIANQIQVGAIDCGIAIGAESMSTTPDGGAPNFSDKVMKSSEKVRDAAMPMGWTSENVAADFNINREKQDEFAAWSQQKASHAQSEGWTQDEMFSFETTWIDPKTQEQKSIVADRDDGVRSGTTPEVLGKLRAAFPDWAPSTTTGGNASQITDGAAGILLMRRSMAERLGQPILARFIGATAVAIEPRIMGISPTVAIPKLLTKYHLTKDDVDIFEINEAFSSMGVYCLETLGLDRQKLNPRGGAIALGHPLGCTGARQIVTALSELRRTGKKVAVTSMCVGTGMGMAALIISEM</sequence>
<feature type="domain" description="Thiolase N-terminal" evidence="11">
    <location>
        <begin position="34"/>
        <end position="290"/>
    </location>
</feature>
<dbReference type="InterPro" id="IPR020616">
    <property type="entry name" value="Thiolase_N"/>
</dbReference>
<dbReference type="InterPro" id="IPR002155">
    <property type="entry name" value="Thiolase"/>
</dbReference>
<dbReference type="EMBL" id="CP138584">
    <property type="protein sequence ID" value="WPH00765.1"/>
    <property type="molecule type" value="Genomic_DNA"/>
</dbReference>
<evidence type="ECO:0000256" key="10">
    <source>
        <dbReference type="RuleBase" id="RU003557"/>
    </source>
</evidence>
<dbReference type="PANTHER" id="PTHR43853">
    <property type="entry name" value="3-KETOACYL-COA THIOLASE, PEROXISOMAL"/>
    <property type="match status" value="1"/>
</dbReference>
<evidence type="ECO:0000256" key="3">
    <source>
        <dbReference type="ARBA" id="ARBA00010982"/>
    </source>
</evidence>
<comment type="cofactor">
    <cofactor evidence="1">
        <name>K(+)</name>
        <dbReference type="ChEBI" id="CHEBI:29103"/>
    </cofactor>
</comment>
<keyword evidence="6 10" id="KW-0012">Acyltransferase</keyword>
<comment type="catalytic activity">
    <reaction evidence="8">
        <text>an acyl-CoA + acetyl-CoA = a 3-oxoacyl-CoA + CoA</text>
        <dbReference type="Rhea" id="RHEA:21564"/>
        <dbReference type="ChEBI" id="CHEBI:57287"/>
        <dbReference type="ChEBI" id="CHEBI:57288"/>
        <dbReference type="ChEBI" id="CHEBI:58342"/>
        <dbReference type="ChEBI" id="CHEBI:90726"/>
        <dbReference type="EC" id="2.3.1.16"/>
    </reaction>
</comment>
<dbReference type="PROSITE" id="PS00099">
    <property type="entry name" value="THIOLASE_3"/>
    <property type="match status" value="1"/>
</dbReference>
<dbReference type="CDD" id="cd00751">
    <property type="entry name" value="thiolase"/>
    <property type="match status" value="1"/>
</dbReference>
<dbReference type="InterPro" id="IPR050215">
    <property type="entry name" value="Thiolase-like_sf_Thiolase"/>
</dbReference>
<dbReference type="NCBIfam" id="TIGR01930">
    <property type="entry name" value="AcCoA-C-Actrans"/>
    <property type="match status" value="1"/>
</dbReference>
<dbReference type="SUPFAM" id="SSF53901">
    <property type="entry name" value="Thiolase-like"/>
    <property type="match status" value="2"/>
</dbReference>
<feature type="active site" description="Proton acceptor" evidence="9">
    <location>
        <position position="376"/>
    </location>
</feature>
<comment type="pathway">
    <text evidence="2">Lipid metabolism; fatty acid metabolism.</text>
</comment>
<evidence type="ECO:0000259" key="11">
    <source>
        <dbReference type="Pfam" id="PF00108"/>
    </source>
</evidence>
<keyword evidence="5" id="KW-0630">Potassium</keyword>